<evidence type="ECO:0000256" key="8">
    <source>
        <dbReference type="ARBA" id="ARBA00023224"/>
    </source>
</evidence>
<sequence length="329" mass="36317">PYPIFLSCSCCSGHIPLPAQRPSMEVSSVFPSPASPTEGDNTCGIDITDVAIGGIVLLICLCGLAGNGALLCLLSFCRNPITVYIFHLAVADFIFLLFVATSLLLHLLEEVSCSTIMLREFLRLFFQLSLFCYTTGLYLLTAISIERCTSVLCPLWYRCHRPQHLSGFMSVLLWALPFVTVVILCLSLKPQHCQVSLISMNALNLLFFAPAMCGSQQHQPKRLDIVILLTVLLVLPFTLPLSLWTLLQQFGSTIVSPQVVFSLTCIHSTINPFIYFSVGSCRRPCSTECCRRPCSMESLRKALLRVFGDTEENTACSNEPIMDVVLSAC</sequence>
<evidence type="ECO:0000259" key="12">
    <source>
        <dbReference type="PROSITE" id="PS50262"/>
    </source>
</evidence>
<evidence type="ECO:0000256" key="9">
    <source>
        <dbReference type="ARBA" id="ARBA00061394"/>
    </source>
</evidence>
<keyword evidence="3 10" id="KW-0812">Transmembrane</keyword>
<dbReference type="Proteomes" id="UP000694409">
    <property type="component" value="Unassembled WGS sequence"/>
</dbReference>
<dbReference type="GO" id="GO:0005886">
    <property type="term" value="C:plasma membrane"/>
    <property type="evidence" value="ECO:0007669"/>
    <property type="project" value="UniProtKB-SubCell"/>
</dbReference>
<keyword evidence="8 10" id="KW-0807">Transducer</keyword>
<evidence type="ECO:0000256" key="1">
    <source>
        <dbReference type="ARBA" id="ARBA00004651"/>
    </source>
</evidence>
<feature type="transmembrane region" description="Helical" evidence="11">
    <location>
        <begin position="50"/>
        <end position="74"/>
    </location>
</feature>
<evidence type="ECO:0000256" key="10">
    <source>
        <dbReference type="RuleBase" id="RU000688"/>
    </source>
</evidence>
<dbReference type="PRINTS" id="PR02108">
    <property type="entry name" value="MRGPCRFAMILY"/>
</dbReference>
<dbReference type="AlphaFoldDB" id="A0A8C9N4N7"/>
<dbReference type="GO" id="GO:0004930">
    <property type="term" value="F:G protein-coupled receptor activity"/>
    <property type="evidence" value="ECO:0007669"/>
    <property type="project" value="UniProtKB-KW"/>
</dbReference>
<evidence type="ECO:0000313" key="14">
    <source>
        <dbReference type="Proteomes" id="UP000694409"/>
    </source>
</evidence>
<dbReference type="PANTHER" id="PTHR11334">
    <property type="entry name" value="MAS-RELATED G-PROTEIN COUPLED RECEPTOR"/>
    <property type="match status" value="1"/>
</dbReference>
<dbReference type="PRINTS" id="PR00237">
    <property type="entry name" value="GPCRRHODOPSN"/>
</dbReference>
<dbReference type="OMA" id="STECCRR"/>
<reference evidence="13" key="2">
    <citation type="submission" date="2025-09" db="UniProtKB">
        <authorList>
            <consortium name="Ensembl"/>
        </authorList>
    </citation>
    <scope>IDENTIFICATION</scope>
</reference>
<feature type="transmembrane region" description="Helical" evidence="11">
    <location>
        <begin position="195"/>
        <end position="213"/>
    </location>
</feature>
<evidence type="ECO:0000313" key="13">
    <source>
        <dbReference type="Ensembl" id="ENSSCAP00000012518.1"/>
    </source>
</evidence>
<dbReference type="InterPro" id="IPR017452">
    <property type="entry name" value="GPCR_Rhodpsn_7TM"/>
</dbReference>
<keyword evidence="5 10" id="KW-0297">G-protein coupled receptor</keyword>
<evidence type="ECO:0000256" key="4">
    <source>
        <dbReference type="ARBA" id="ARBA00022989"/>
    </source>
</evidence>
<feature type="transmembrane region" description="Helical" evidence="11">
    <location>
        <begin position="225"/>
        <end position="247"/>
    </location>
</feature>
<proteinExistence type="inferred from homology"/>
<name>A0A8C9N4N7_SERCA</name>
<keyword evidence="6 11" id="KW-0472">Membrane</keyword>
<keyword evidence="4 11" id="KW-1133">Transmembrane helix</keyword>
<dbReference type="InterPro" id="IPR000276">
    <property type="entry name" value="GPCR_Rhodpsn"/>
</dbReference>
<dbReference type="Pfam" id="PF00001">
    <property type="entry name" value="7tm_1"/>
    <property type="match status" value="1"/>
</dbReference>
<evidence type="ECO:0000256" key="11">
    <source>
        <dbReference type="SAM" id="Phobius"/>
    </source>
</evidence>
<comment type="subcellular location">
    <subcellularLocation>
        <location evidence="1">Cell membrane</location>
        <topology evidence="1">Multi-pass membrane protein</topology>
    </subcellularLocation>
</comment>
<feature type="transmembrane region" description="Helical" evidence="11">
    <location>
        <begin position="124"/>
        <end position="145"/>
    </location>
</feature>
<keyword evidence="2" id="KW-1003">Cell membrane</keyword>
<keyword evidence="7 10" id="KW-0675">Receptor</keyword>
<dbReference type="FunFam" id="1.20.1070.10:FF:000193">
    <property type="entry name" value="Mas-related G-protein coupled receptor member E"/>
    <property type="match status" value="1"/>
</dbReference>
<organism evidence="13 14">
    <name type="scientific">Serinus canaria</name>
    <name type="common">Island canary</name>
    <name type="synonym">Fringilla canaria</name>
    <dbReference type="NCBI Taxonomy" id="9135"/>
    <lineage>
        <taxon>Eukaryota</taxon>
        <taxon>Metazoa</taxon>
        <taxon>Chordata</taxon>
        <taxon>Craniata</taxon>
        <taxon>Vertebrata</taxon>
        <taxon>Euteleostomi</taxon>
        <taxon>Archelosauria</taxon>
        <taxon>Archosauria</taxon>
        <taxon>Dinosauria</taxon>
        <taxon>Saurischia</taxon>
        <taxon>Theropoda</taxon>
        <taxon>Coelurosauria</taxon>
        <taxon>Aves</taxon>
        <taxon>Neognathae</taxon>
        <taxon>Neoaves</taxon>
        <taxon>Telluraves</taxon>
        <taxon>Australaves</taxon>
        <taxon>Passeriformes</taxon>
        <taxon>Passeroidea</taxon>
        <taxon>Fringillidae</taxon>
        <taxon>Carduelinae</taxon>
        <taxon>Serinus</taxon>
    </lineage>
</organism>
<keyword evidence="14" id="KW-1185">Reference proteome</keyword>
<evidence type="ECO:0000256" key="6">
    <source>
        <dbReference type="ARBA" id="ARBA00023136"/>
    </source>
</evidence>
<evidence type="ECO:0000256" key="2">
    <source>
        <dbReference type="ARBA" id="ARBA00022475"/>
    </source>
</evidence>
<comment type="similarity">
    <text evidence="9">Belongs to the G-protein coupled receptor 1 family. Mas subfamily.</text>
</comment>
<dbReference type="Ensembl" id="ENSSCAT00000014086.1">
    <property type="protein sequence ID" value="ENSSCAP00000012518.1"/>
    <property type="gene ID" value="ENSSCAG00000009350.1"/>
</dbReference>
<protein>
    <recommendedName>
        <fullName evidence="12">G-protein coupled receptors family 1 profile domain-containing protein</fullName>
    </recommendedName>
</protein>
<dbReference type="PANTHER" id="PTHR11334:SF68">
    <property type="entry name" value="G-PROTEIN COUPLED RECEPTORS FAMILY 1 PROFILE DOMAIN-CONTAINING PROTEIN-RELATED"/>
    <property type="match status" value="1"/>
</dbReference>
<evidence type="ECO:0000256" key="5">
    <source>
        <dbReference type="ARBA" id="ARBA00023040"/>
    </source>
</evidence>
<feature type="transmembrane region" description="Helical" evidence="11">
    <location>
        <begin position="165"/>
        <end position="189"/>
    </location>
</feature>
<dbReference type="GeneTree" id="ENSGT01030000234639"/>
<dbReference type="InterPro" id="IPR026234">
    <property type="entry name" value="MRGPCRFAMILY"/>
</dbReference>
<dbReference type="PROSITE" id="PS00237">
    <property type="entry name" value="G_PROTEIN_RECEP_F1_1"/>
    <property type="match status" value="1"/>
</dbReference>
<feature type="transmembrane region" description="Helical" evidence="11">
    <location>
        <begin position="259"/>
        <end position="278"/>
    </location>
</feature>
<evidence type="ECO:0000256" key="7">
    <source>
        <dbReference type="ARBA" id="ARBA00023170"/>
    </source>
</evidence>
<feature type="transmembrane region" description="Helical" evidence="11">
    <location>
        <begin position="81"/>
        <end position="104"/>
    </location>
</feature>
<evidence type="ECO:0000256" key="3">
    <source>
        <dbReference type="ARBA" id="ARBA00022692"/>
    </source>
</evidence>
<feature type="domain" description="G-protein coupled receptors family 1 profile" evidence="12">
    <location>
        <begin position="53"/>
        <end position="247"/>
    </location>
</feature>
<dbReference type="PROSITE" id="PS50262">
    <property type="entry name" value="G_PROTEIN_RECEP_F1_2"/>
    <property type="match status" value="1"/>
</dbReference>
<dbReference type="Gene3D" id="1.20.1070.10">
    <property type="entry name" value="Rhodopsin 7-helix transmembrane proteins"/>
    <property type="match status" value="1"/>
</dbReference>
<dbReference type="SUPFAM" id="SSF81321">
    <property type="entry name" value="Family A G protein-coupled receptor-like"/>
    <property type="match status" value="1"/>
</dbReference>
<accession>A0A8C9N4N7</accession>
<reference evidence="13" key="1">
    <citation type="submission" date="2025-08" db="UniProtKB">
        <authorList>
            <consortium name="Ensembl"/>
        </authorList>
    </citation>
    <scope>IDENTIFICATION</scope>
</reference>